<keyword evidence="5" id="KW-0949">S-adenosyl-L-methionine</keyword>
<feature type="domain" description="N6 adenine-specific DNA methyltransferase N-terminal" evidence="10">
    <location>
        <begin position="19"/>
        <end position="132"/>
    </location>
</feature>
<dbReference type="InterPro" id="IPR022749">
    <property type="entry name" value="D12N6_MeTrfase_N"/>
</dbReference>
<evidence type="ECO:0000256" key="3">
    <source>
        <dbReference type="ARBA" id="ARBA00022603"/>
    </source>
</evidence>
<sequence>MLELKLQRAIDEAVRTAGHILRGAADVSDFRDFVLAMLLLKYLSDSTLYTHGTKIGLTVPAAWVVPEGSDFYTLHAARHQAGNGKRIDDALRAIEDANPSLRSVFQGRGFNSTALGNYEQKDRVLSELLTSFQAAALDFRGGGSPAADAVAFACDSLIRQAAEVSGRRGGEFFTPPEISRLIAGLLQPEAGESVCDPCCGSGTLLLTCSQLARAKSGQQGCALYGQEKNGSTWALAKINMVLHGEALADLAWGDTLRDPKLLTNDGRSLLTFDVVVSSPPFSLRDWGHENAELDAFQRYGRGVPPRAAGDYAFISHMVETLKPETGRMAAVVSLGVLFRGGAEQQIRERLLQENLIDAVIALPAKMLPHTGIPVALFILRRDKLDNSVLFIDASRDYQHGKTQNLLREEDIARIQTAYQARHDVERYARLVPLPEILHNDSNLSVGRYVDATEDEAAIDVSALRSERAQLNDEMEALEARLAVLLREVGNV</sequence>
<proteinExistence type="inferred from homology"/>
<keyword evidence="12" id="KW-1185">Reference proteome</keyword>
<accession>A0A9X1YQP5</accession>
<reference evidence="11" key="1">
    <citation type="submission" date="2021-11" db="EMBL/GenBank/DDBJ databases">
        <title>BS-T2-15 a new species belonging to the Comamonadaceae family isolated from the soil of a French oak forest.</title>
        <authorList>
            <person name="Mieszkin S."/>
            <person name="Alain K."/>
        </authorList>
    </citation>
    <scope>NUCLEOTIDE SEQUENCE</scope>
    <source>
        <strain evidence="11">BS-T2-15</strain>
    </source>
</reference>
<evidence type="ECO:0000256" key="8">
    <source>
        <dbReference type="SAM" id="Coils"/>
    </source>
</evidence>
<comment type="similarity">
    <text evidence="1">Belongs to the N(4)/N(6)-methyltransferase family.</text>
</comment>
<dbReference type="EMBL" id="JAJLJH010000015">
    <property type="protein sequence ID" value="MCK9689488.1"/>
    <property type="molecule type" value="Genomic_DNA"/>
</dbReference>
<evidence type="ECO:0000259" key="9">
    <source>
        <dbReference type="Pfam" id="PF02384"/>
    </source>
</evidence>
<dbReference type="GO" id="GO:0003677">
    <property type="term" value="F:DNA binding"/>
    <property type="evidence" value="ECO:0007669"/>
    <property type="project" value="InterPro"/>
</dbReference>
<dbReference type="InterPro" id="IPR003356">
    <property type="entry name" value="DNA_methylase_A-5"/>
</dbReference>
<evidence type="ECO:0000259" key="10">
    <source>
        <dbReference type="Pfam" id="PF12161"/>
    </source>
</evidence>
<name>A0A9X1YQP5_9BURK</name>
<protein>
    <recommendedName>
        <fullName evidence="2">site-specific DNA-methyltransferase (adenine-specific)</fullName>
        <ecNumber evidence="2">2.1.1.72</ecNumber>
    </recommendedName>
</protein>
<evidence type="ECO:0000313" key="11">
    <source>
        <dbReference type="EMBL" id="MCK9689488.1"/>
    </source>
</evidence>
<feature type="coiled-coil region" evidence="8">
    <location>
        <begin position="453"/>
        <end position="487"/>
    </location>
</feature>
<organism evidence="11 12">
    <name type="scientific">Scleromatobacter humisilvae</name>
    <dbReference type="NCBI Taxonomy" id="2897159"/>
    <lineage>
        <taxon>Bacteria</taxon>
        <taxon>Pseudomonadati</taxon>
        <taxon>Pseudomonadota</taxon>
        <taxon>Betaproteobacteria</taxon>
        <taxon>Burkholderiales</taxon>
        <taxon>Sphaerotilaceae</taxon>
        <taxon>Scleromatobacter</taxon>
    </lineage>
</organism>
<keyword evidence="3" id="KW-0489">Methyltransferase</keyword>
<dbReference type="GO" id="GO:0009307">
    <property type="term" value="P:DNA restriction-modification system"/>
    <property type="evidence" value="ECO:0007669"/>
    <property type="project" value="UniProtKB-KW"/>
</dbReference>
<evidence type="ECO:0000256" key="4">
    <source>
        <dbReference type="ARBA" id="ARBA00022679"/>
    </source>
</evidence>
<dbReference type="AlphaFoldDB" id="A0A9X1YQP5"/>
<dbReference type="InterPro" id="IPR051537">
    <property type="entry name" value="DNA_Adenine_Mtase"/>
</dbReference>
<dbReference type="EC" id="2.1.1.72" evidence="2"/>
<evidence type="ECO:0000256" key="2">
    <source>
        <dbReference type="ARBA" id="ARBA00011900"/>
    </source>
</evidence>
<dbReference type="SUPFAM" id="SSF53335">
    <property type="entry name" value="S-adenosyl-L-methionine-dependent methyltransferases"/>
    <property type="match status" value="1"/>
</dbReference>
<dbReference type="Gene3D" id="1.20.1260.30">
    <property type="match status" value="2"/>
</dbReference>
<evidence type="ECO:0000256" key="7">
    <source>
        <dbReference type="ARBA" id="ARBA00047942"/>
    </source>
</evidence>
<dbReference type="Proteomes" id="UP001139353">
    <property type="component" value="Unassembled WGS sequence"/>
</dbReference>
<dbReference type="PANTHER" id="PTHR42933">
    <property type="entry name" value="SLR6095 PROTEIN"/>
    <property type="match status" value="1"/>
</dbReference>
<dbReference type="InterPro" id="IPR038333">
    <property type="entry name" value="T1MK-like_N_sf"/>
</dbReference>
<gene>
    <name evidence="11" type="ORF">LPC04_27535</name>
</gene>
<dbReference type="Pfam" id="PF12161">
    <property type="entry name" value="HsdM_N"/>
    <property type="match status" value="1"/>
</dbReference>
<evidence type="ECO:0000313" key="12">
    <source>
        <dbReference type="Proteomes" id="UP001139353"/>
    </source>
</evidence>
<keyword evidence="6" id="KW-0680">Restriction system</keyword>
<dbReference type="Gene3D" id="3.40.50.150">
    <property type="entry name" value="Vaccinia Virus protein VP39"/>
    <property type="match status" value="1"/>
</dbReference>
<evidence type="ECO:0000256" key="5">
    <source>
        <dbReference type="ARBA" id="ARBA00022691"/>
    </source>
</evidence>
<feature type="domain" description="DNA methylase adenine-specific" evidence="9">
    <location>
        <begin position="152"/>
        <end position="454"/>
    </location>
</feature>
<dbReference type="RefSeq" id="WP_275685540.1">
    <property type="nucleotide sequence ID" value="NZ_JAJLJH010000015.1"/>
</dbReference>
<dbReference type="Pfam" id="PF02384">
    <property type="entry name" value="N6_Mtase"/>
    <property type="match status" value="1"/>
</dbReference>
<dbReference type="PRINTS" id="PR00507">
    <property type="entry name" value="N12N6MTFRASE"/>
</dbReference>
<keyword evidence="4" id="KW-0808">Transferase</keyword>
<dbReference type="GO" id="GO:0009007">
    <property type="term" value="F:site-specific DNA-methyltransferase (adenine-specific) activity"/>
    <property type="evidence" value="ECO:0007669"/>
    <property type="project" value="UniProtKB-EC"/>
</dbReference>
<comment type="catalytic activity">
    <reaction evidence="7">
        <text>a 2'-deoxyadenosine in DNA + S-adenosyl-L-methionine = an N(6)-methyl-2'-deoxyadenosine in DNA + S-adenosyl-L-homocysteine + H(+)</text>
        <dbReference type="Rhea" id="RHEA:15197"/>
        <dbReference type="Rhea" id="RHEA-COMP:12418"/>
        <dbReference type="Rhea" id="RHEA-COMP:12419"/>
        <dbReference type="ChEBI" id="CHEBI:15378"/>
        <dbReference type="ChEBI" id="CHEBI:57856"/>
        <dbReference type="ChEBI" id="CHEBI:59789"/>
        <dbReference type="ChEBI" id="CHEBI:90615"/>
        <dbReference type="ChEBI" id="CHEBI:90616"/>
        <dbReference type="EC" id="2.1.1.72"/>
    </reaction>
</comment>
<dbReference type="GO" id="GO:0008170">
    <property type="term" value="F:N-methyltransferase activity"/>
    <property type="evidence" value="ECO:0007669"/>
    <property type="project" value="InterPro"/>
</dbReference>
<dbReference type="PANTHER" id="PTHR42933:SF3">
    <property type="entry name" value="TYPE I RESTRICTION ENZYME MJAVIII METHYLASE SUBUNIT"/>
    <property type="match status" value="1"/>
</dbReference>
<dbReference type="GO" id="GO:0032259">
    <property type="term" value="P:methylation"/>
    <property type="evidence" value="ECO:0007669"/>
    <property type="project" value="UniProtKB-KW"/>
</dbReference>
<evidence type="ECO:0000256" key="6">
    <source>
        <dbReference type="ARBA" id="ARBA00022747"/>
    </source>
</evidence>
<keyword evidence="8" id="KW-0175">Coiled coil</keyword>
<comment type="caution">
    <text evidence="11">The sequence shown here is derived from an EMBL/GenBank/DDBJ whole genome shotgun (WGS) entry which is preliminary data.</text>
</comment>
<dbReference type="InterPro" id="IPR029063">
    <property type="entry name" value="SAM-dependent_MTases_sf"/>
</dbReference>
<evidence type="ECO:0000256" key="1">
    <source>
        <dbReference type="ARBA" id="ARBA00006594"/>
    </source>
</evidence>